<gene>
    <name evidence="2" type="ORF">WMO13_08600</name>
</gene>
<feature type="signal peptide" evidence="1">
    <location>
        <begin position="1"/>
        <end position="20"/>
    </location>
</feature>
<evidence type="ECO:0000256" key="1">
    <source>
        <dbReference type="SAM" id="SignalP"/>
    </source>
</evidence>
<dbReference type="EMBL" id="CP150637">
    <property type="protein sequence ID" value="WZW87418.1"/>
    <property type="molecule type" value="Genomic_DNA"/>
</dbReference>
<dbReference type="RefSeq" id="WP_026878195.1">
    <property type="nucleotide sequence ID" value="NZ_AZOD01000002.1"/>
</dbReference>
<protein>
    <submittedName>
        <fullName evidence="2">Uncharacterized protein</fullName>
    </submittedName>
</protein>
<organism evidence="2 3">
    <name type="scientific">Ignatzschineria larvae DSM 13226</name>
    <dbReference type="NCBI Taxonomy" id="1111732"/>
    <lineage>
        <taxon>Bacteria</taxon>
        <taxon>Pseudomonadati</taxon>
        <taxon>Pseudomonadota</taxon>
        <taxon>Gammaproteobacteria</taxon>
        <taxon>Cardiobacteriales</taxon>
        <taxon>Ignatzschineriaceae</taxon>
        <taxon>Ignatzschineria</taxon>
    </lineage>
</organism>
<name>A0ABZ3BY13_9GAMM</name>
<dbReference type="Proteomes" id="UP001449178">
    <property type="component" value="Chromosome"/>
</dbReference>
<keyword evidence="3" id="KW-1185">Reference proteome</keyword>
<reference evidence="2 3" key="1">
    <citation type="submission" date="2024-03" db="EMBL/GenBank/DDBJ databases">
        <title>Complete Genome Sequence and Annotation of Ignatzschineria larvae DSM 13226.</title>
        <authorList>
            <person name="Cantrell E."/>
            <person name="Burcham Z.M."/>
        </authorList>
    </citation>
    <scope>NUCLEOTIDE SEQUENCE [LARGE SCALE GENOMIC DNA]</scope>
    <source>
        <strain evidence="2 3">DSM 13226</strain>
    </source>
</reference>
<feature type="chain" id="PRO_5045428274" evidence="1">
    <location>
        <begin position="21"/>
        <end position="382"/>
    </location>
</feature>
<evidence type="ECO:0000313" key="2">
    <source>
        <dbReference type="EMBL" id="WZW87418.1"/>
    </source>
</evidence>
<sequence length="382" mass="42743">MKQLLKIATLTLLASSMSLAFGQGKKIEQVFSYDMIGADIPYLESFIGIAKSTNTYSQTKIYIVDGCELEVGYEGNSITTMAVSTGGKCNFTIDDIPMGSPINTNQVVFGMTGPVNYYADCLYLCGNAYDPSVYEHYQGARVEGFREILLGSSIVPYEATSQWVDAMITKEGEDWVMDGNYNCNPQKYHNVAEKALKGQKVDWIMIGYNLKEKRQLDRDCQNQFEAQTVAPTPAMQKELIAEIPYQVAYQDEPYTYYLGSQIISGEVIYEPNDMYGYRFEFKPDQKSQSKLPPMAQGRQFILNEYSEMSENQLLGASYYLGIENNLIEPDFADNLCTLKGPATFQIIGMGLYLPDAGEPFTDIKSLKIISGGPYKITQCDAL</sequence>
<accession>A0ABZ3BY13</accession>
<keyword evidence="1" id="KW-0732">Signal</keyword>
<proteinExistence type="predicted"/>
<evidence type="ECO:0000313" key="3">
    <source>
        <dbReference type="Proteomes" id="UP001449178"/>
    </source>
</evidence>